<dbReference type="EMBL" id="FUWL01000005">
    <property type="protein sequence ID" value="SJZ44453.1"/>
    <property type="molecule type" value="Genomic_DNA"/>
</dbReference>
<reference evidence="1 2" key="1">
    <citation type="submission" date="2017-02" db="EMBL/GenBank/DDBJ databases">
        <authorList>
            <person name="Peterson S.W."/>
        </authorList>
    </citation>
    <scope>NUCLEOTIDE SEQUENCE [LARGE SCALE GENOMIC DNA]</scope>
    <source>
        <strain evidence="1 2">ATCC 700135</strain>
    </source>
</reference>
<organism evidence="1 2">
    <name type="scientific">Porphyromonas cangingivalis</name>
    <dbReference type="NCBI Taxonomy" id="36874"/>
    <lineage>
        <taxon>Bacteria</taxon>
        <taxon>Pseudomonadati</taxon>
        <taxon>Bacteroidota</taxon>
        <taxon>Bacteroidia</taxon>
        <taxon>Bacteroidales</taxon>
        <taxon>Porphyromonadaceae</taxon>
        <taxon>Porphyromonas</taxon>
    </lineage>
</organism>
<evidence type="ECO:0000313" key="1">
    <source>
        <dbReference type="EMBL" id="SJZ44453.1"/>
    </source>
</evidence>
<evidence type="ECO:0000313" key="2">
    <source>
        <dbReference type="Proteomes" id="UP000189956"/>
    </source>
</evidence>
<gene>
    <name evidence="1" type="ORF">SAMN02745205_00826</name>
</gene>
<name>A0A1T4KPZ4_PORCN</name>
<dbReference type="AlphaFoldDB" id="A0A1T4KPZ4"/>
<protein>
    <submittedName>
        <fullName evidence="1">Uncharacterized protein</fullName>
    </submittedName>
</protein>
<sequence>MDCFDHILPSEGNKIDLMTNQVVRLNDKSRKIRCIDSYDSLYQVVRLYLHHLSRS</sequence>
<dbReference type="Proteomes" id="UP000189956">
    <property type="component" value="Unassembled WGS sequence"/>
</dbReference>
<accession>A0A1T4KPZ4</accession>
<proteinExistence type="predicted"/>